<evidence type="ECO:0000256" key="2">
    <source>
        <dbReference type="ARBA" id="ARBA00022679"/>
    </source>
</evidence>
<sequence>MAKSKFEYVRNFETEDYLLPNCWVVVRVDGKAFHKFSKKHDFHKPNDVRALELMNKAASVVMEEYKDILIAYGQSDEYSFVLRKDTNLYNRRRSKLMTYINSLFSSSYVYYWRDYFNDVKLKYPPSFDSRVVLYPSNENLRDYLSWRQADCHINNLYNTTFWALVLKGGLTNAEAEKRLCGTLSSDKNEILFSEFNTNYNNEPVMFKKGTILVRKKIKHPVTDKNRLVILPLHEDLIQDTFWTTHDEILNIKSCGHYSVPSSCDLPRLVMSQLHSFKEKKEDTN</sequence>
<dbReference type="Pfam" id="PF14413">
    <property type="entry name" value="Thg1C"/>
    <property type="match status" value="1"/>
</dbReference>
<evidence type="ECO:0000256" key="7">
    <source>
        <dbReference type="ARBA" id="ARBA00022842"/>
    </source>
</evidence>
<name>A0A834IET6_RHYFE</name>
<dbReference type="Gene3D" id="3.30.70.3000">
    <property type="match status" value="1"/>
</dbReference>
<dbReference type="GO" id="GO:0005525">
    <property type="term" value="F:GTP binding"/>
    <property type="evidence" value="ECO:0007669"/>
    <property type="project" value="UniProtKB-UniRule"/>
</dbReference>
<evidence type="ECO:0000256" key="10">
    <source>
        <dbReference type="ARBA" id="ARBA00058346"/>
    </source>
</evidence>
<evidence type="ECO:0000256" key="4">
    <source>
        <dbReference type="ARBA" id="ARBA00022695"/>
    </source>
</evidence>
<reference evidence="17" key="1">
    <citation type="submission" date="2020-08" db="EMBL/GenBank/DDBJ databases">
        <title>Genome sequencing and assembly of the red palm weevil Rhynchophorus ferrugineus.</title>
        <authorList>
            <person name="Dias G.B."/>
            <person name="Bergman C.M."/>
            <person name="Manee M."/>
        </authorList>
    </citation>
    <scope>NUCLEOTIDE SEQUENCE</scope>
    <source>
        <strain evidence="17">AA-2017</strain>
        <tissue evidence="17">Whole larva</tissue>
    </source>
</reference>
<feature type="binding site" evidence="14">
    <location>
        <position position="30"/>
    </location>
    <ligand>
        <name>Mg(2+)</name>
        <dbReference type="ChEBI" id="CHEBI:18420"/>
        <label>1</label>
        <note>catalytic</note>
    </ligand>
</feature>
<keyword evidence="2 12" id="KW-0808">Transferase</keyword>
<evidence type="ECO:0000256" key="5">
    <source>
        <dbReference type="ARBA" id="ARBA00022723"/>
    </source>
</evidence>
<keyword evidence="7 12" id="KW-0460">Magnesium</keyword>
<evidence type="ECO:0000313" key="18">
    <source>
        <dbReference type="Proteomes" id="UP000625711"/>
    </source>
</evidence>
<keyword evidence="18" id="KW-1185">Reference proteome</keyword>
<keyword evidence="5 12" id="KW-0479">Metal-binding</keyword>
<dbReference type="EC" id="2.7.7.79" evidence="12"/>
<keyword evidence="3 12" id="KW-0819">tRNA processing</keyword>
<dbReference type="AlphaFoldDB" id="A0A834IET6"/>
<feature type="binding site" evidence="14">
    <location>
        <position position="29"/>
    </location>
    <ligand>
        <name>Mg(2+)</name>
        <dbReference type="ChEBI" id="CHEBI:18420"/>
        <label>2</label>
        <note>catalytic</note>
    </ligand>
</feature>
<comment type="catalytic activity">
    <reaction evidence="9 12">
        <text>a 5'-end ribonucleotide-tRNA(His) + GTP + ATP + H2O = a 5'-end phospho-guanosine-ribonucleotide-tRNA(His) + AMP + 2 diphosphate + H(+)</text>
        <dbReference type="Rhea" id="RHEA:54564"/>
        <dbReference type="Rhea" id="RHEA-COMP:14193"/>
        <dbReference type="Rhea" id="RHEA-COMP:14917"/>
        <dbReference type="ChEBI" id="CHEBI:15377"/>
        <dbReference type="ChEBI" id="CHEBI:15378"/>
        <dbReference type="ChEBI" id="CHEBI:30616"/>
        <dbReference type="ChEBI" id="CHEBI:33019"/>
        <dbReference type="ChEBI" id="CHEBI:37565"/>
        <dbReference type="ChEBI" id="CHEBI:138282"/>
        <dbReference type="ChEBI" id="CHEBI:141847"/>
        <dbReference type="ChEBI" id="CHEBI:456215"/>
        <dbReference type="EC" id="2.7.7.79"/>
    </reaction>
</comment>
<dbReference type="InterPro" id="IPR024956">
    <property type="entry name" value="tRNAHis_GuaTrfase_cat"/>
</dbReference>
<feature type="binding site" evidence="14">
    <location>
        <position position="29"/>
    </location>
    <ligand>
        <name>Mg(2+)</name>
        <dbReference type="ChEBI" id="CHEBI:18420"/>
        <label>1</label>
        <note>catalytic</note>
    </ligand>
</feature>
<evidence type="ECO:0000256" key="8">
    <source>
        <dbReference type="ARBA" id="ARBA00023134"/>
    </source>
</evidence>
<evidence type="ECO:0000256" key="11">
    <source>
        <dbReference type="ARBA" id="ARBA00065710"/>
    </source>
</evidence>
<comment type="caution">
    <text evidence="17">The sequence shown here is derived from an EMBL/GenBank/DDBJ whole genome shotgun (WGS) entry which is preliminary data.</text>
</comment>
<dbReference type="PANTHER" id="PTHR12729">
    <property type="entry name" value="TRNA(HIS) GUANYLYLTRANSFERASE-RELATED"/>
    <property type="match status" value="1"/>
</dbReference>
<dbReference type="GO" id="GO:0006400">
    <property type="term" value="P:tRNA modification"/>
    <property type="evidence" value="ECO:0007669"/>
    <property type="project" value="UniProtKB-UniRule"/>
</dbReference>
<comment type="cofactor">
    <cofactor evidence="14">
        <name>Mg(2+)</name>
        <dbReference type="ChEBI" id="CHEBI:18420"/>
    </cofactor>
    <text evidence="14">Binds 2 magnesium ions per subunit.</text>
</comment>
<evidence type="ECO:0000256" key="12">
    <source>
        <dbReference type="PIRNR" id="PIRNR028980"/>
    </source>
</evidence>
<accession>A0A834IET6</accession>
<evidence type="ECO:0000256" key="1">
    <source>
        <dbReference type="ARBA" id="ARBA00010113"/>
    </source>
</evidence>
<evidence type="ECO:0000313" key="17">
    <source>
        <dbReference type="EMBL" id="KAF7278464.1"/>
    </source>
</evidence>
<evidence type="ECO:0000259" key="15">
    <source>
        <dbReference type="Pfam" id="PF04446"/>
    </source>
</evidence>
<keyword evidence="6 12" id="KW-0547">Nucleotide-binding</keyword>
<dbReference type="FunFam" id="3.30.70.3000:FF:000001">
    <property type="entry name" value="tRNA(His) guanylyltransferase"/>
    <property type="match status" value="1"/>
</dbReference>
<comment type="similarity">
    <text evidence="1 12">Belongs to the tRNA(His) guanylyltransferase family.</text>
</comment>
<feature type="binding site" evidence="14">
    <location>
        <position position="76"/>
    </location>
    <ligand>
        <name>Mg(2+)</name>
        <dbReference type="ChEBI" id="CHEBI:18420"/>
        <label>1</label>
        <note>catalytic</note>
    </ligand>
</feature>
<organism evidence="17 18">
    <name type="scientific">Rhynchophorus ferrugineus</name>
    <name type="common">Red palm weevil</name>
    <name type="synonym">Curculio ferrugineus</name>
    <dbReference type="NCBI Taxonomy" id="354439"/>
    <lineage>
        <taxon>Eukaryota</taxon>
        <taxon>Metazoa</taxon>
        <taxon>Ecdysozoa</taxon>
        <taxon>Arthropoda</taxon>
        <taxon>Hexapoda</taxon>
        <taxon>Insecta</taxon>
        <taxon>Pterygota</taxon>
        <taxon>Neoptera</taxon>
        <taxon>Endopterygota</taxon>
        <taxon>Coleoptera</taxon>
        <taxon>Polyphaga</taxon>
        <taxon>Cucujiformia</taxon>
        <taxon>Curculionidae</taxon>
        <taxon>Dryophthorinae</taxon>
        <taxon>Rhynchophorus</taxon>
    </lineage>
</organism>
<feature type="domain" description="Thg1 C-terminal" evidence="16">
    <location>
        <begin position="138"/>
        <end position="224"/>
    </location>
</feature>
<dbReference type="PIRSF" id="PIRSF028980">
    <property type="entry name" value="tRNAHis_guanylyltransferase"/>
    <property type="match status" value="1"/>
</dbReference>
<feature type="binding site" evidence="14">
    <location>
        <position position="76"/>
    </location>
    <ligand>
        <name>Mg(2+)</name>
        <dbReference type="ChEBI" id="CHEBI:18420"/>
        <label>2</label>
        <note>catalytic</note>
    </ligand>
</feature>
<proteinExistence type="inferred from homology"/>
<evidence type="ECO:0000259" key="16">
    <source>
        <dbReference type="Pfam" id="PF14413"/>
    </source>
</evidence>
<dbReference type="InterPro" id="IPR025845">
    <property type="entry name" value="Thg1_C_dom"/>
</dbReference>
<feature type="domain" description="tRNAHis guanylyltransferase catalytic" evidence="15">
    <location>
        <begin position="6"/>
        <end position="135"/>
    </location>
</feature>
<comment type="function">
    <text evidence="10">Adds a GMP to the 5'-end of tRNA(His) after transcription and RNase P cleavage. This step is essential for proper recognition of the tRNA and for the fidelity of protein synthesis. Also functions as a guanyl-nucleotide exchange factor/GEF for the MFN1 and MFN2 mitofusins thereby regulating mitochondrial fusion. By regulating both mitochondrial dynamics and bioenergetic function, it contributes to cell survival following oxidative stress.</text>
</comment>
<dbReference type="GO" id="GO:0000287">
    <property type="term" value="F:magnesium ion binding"/>
    <property type="evidence" value="ECO:0007669"/>
    <property type="project" value="UniProtKB-UniRule"/>
</dbReference>
<dbReference type="PANTHER" id="PTHR12729:SF6">
    <property type="entry name" value="TRNA(HIS) GUANYLYLTRANSFERASE-RELATED"/>
    <property type="match status" value="1"/>
</dbReference>
<dbReference type="EMBL" id="JAACXV010000400">
    <property type="protein sequence ID" value="KAF7278464.1"/>
    <property type="molecule type" value="Genomic_DNA"/>
</dbReference>
<keyword evidence="4 12" id="KW-0548">Nucleotidyltransferase</keyword>
<evidence type="ECO:0000256" key="13">
    <source>
        <dbReference type="PIRSR" id="PIRSR028980-1"/>
    </source>
</evidence>
<gene>
    <name evidence="17" type="ORF">GWI33_008423</name>
</gene>
<evidence type="ECO:0000256" key="9">
    <source>
        <dbReference type="ARBA" id="ARBA00047281"/>
    </source>
</evidence>
<evidence type="ECO:0000256" key="6">
    <source>
        <dbReference type="ARBA" id="ARBA00022741"/>
    </source>
</evidence>
<dbReference type="InterPro" id="IPR007537">
    <property type="entry name" value="tRNAHis_GuaTrfase_Thg1"/>
</dbReference>
<evidence type="ECO:0000256" key="3">
    <source>
        <dbReference type="ARBA" id="ARBA00022694"/>
    </source>
</evidence>
<dbReference type="Pfam" id="PF04446">
    <property type="entry name" value="Thg1"/>
    <property type="match status" value="1"/>
</dbReference>
<dbReference type="OrthoDB" id="62560at2759"/>
<feature type="binding site" evidence="13">
    <location>
        <begin position="75"/>
        <end position="76"/>
    </location>
    <ligand>
        <name>GTP</name>
        <dbReference type="ChEBI" id="CHEBI:37565"/>
    </ligand>
</feature>
<protein>
    <recommendedName>
        <fullName evidence="12">tRNA(His) guanylyltransferase</fullName>
        <ecNumber evidence="12">2.7.7.79</ecNumber>
    </recommendedName>
    <alternativeName>
        <fullName evidence="12">tRNA-histidine guanylyltransferase</fullName>
    </alternativeName>
</protein>
<dbReference type="Proteomes" id="UP000625711">
    <property type="component" value="Unassembled WGS sequence"/>
</dbReference>
<dbReference type="InterPro" id="IPR038469">
    <property type="entry name" value="tRNAHis_GuaTrfase_Thg1_sf"/>
</dbReference>
<evidence type="ECO:0000256" key="14">
    <source>
        <dbReference type="PIRSR" id="PIRSR028980-2"/>
    </source>
</evidence>
<feature type="binding site" evidence="13">
    <location>
        <begin position="29"/>
        <end position="34"/>
    </location>
    <ligand>
        <name>GTP</name>
        <dbReference type="ChEBI" id="CHEBI:37565"/>
    </ligand>
</feature>
<dbReference type="GO" id="GO:0008193">
    <property type="term" value="F:tRNA guanylyltransferase activity"/>
    <property type="evidence" value="ECO:0007669"/>
    <property type="project" value="UniProtKB-UniRule"/>
</dbReference>
<comment type="subunit">
    <text evidence="11">Homotetramer. Interacts with MFN1 and MFN2; functions as a guanyl-nucleotide exchange factor/GEF for MFN2 and also probably MFN1.</text>
</comment>
<keyword evidence="8 12" id="KW-0342">GTP-binding</keyword>